<accession>A0AAW1UQC3</accession>
<feature type="non-terminal residue" evidence="1">
    <location>
        <position position="1"/>
    </location>
</feature>
<gene>
    <name evidence="1" type="ORF">WA026_012483</name>
</gene>
<feature type="non-terminal residue" evidence="1">
    <location>
        <position position="124"/>
    </location>
</feature>
<keyword evidence="2" id="KW-1185">Reference proteome</keyword>
<dbReference type="AlphaFoldDB" id="A0AAW1UQC3"/>
<comment type="caution">
    <text evidence="1">The sequence shown here is derived from an EMBL/GenBank/DDBJ whole genome shotgun (WGS) entry which is preliminary data.</text>
</comment>
<organism evidence="1 2">
    <name type="scientific">Henosepilachna vigintioctopunctata</name>
    <dbReference type="NCBI Taxonomy" id="420089"/>
    <lineage>
        <taxon>Eukaryota</taxon>
        <taxon>Metazoa</taxon>
        <taxon>Ecdysozoa</taxon>
        <taxon>Arthropoda</taxon>
        <taxon>Hexapoda</taxon>
        <taxon>Insecta</taxon>
        <taxon>Pterygota</taxon>
        <taxon>Neoptera</taxon>
        <taxon>Endopterygota</taxon>
        <taxon>Coleoptera</taxon>
        <taxon>Polyphaga</taxon>
        <taxon>Cucujiformia</taxon>
        <taxon>Coccinelloidea</taxon>
        <taxon>Coccinellidae</taxon>
        <taxon>Epilachninae</taxon>
        <taxon>Epilachnini</taxon>
        <taxon>Henosepilachna</taxon>
    </lineage>
</organism>
<sequence length="124" mass="14770">RSDDEAKGIVDRIANVPSLVDVGAKYHKDCSKQLYSKQWWREKQCEDRKNNIDIAMEYILTYLHENSEECQFQMSDLMKSIKDDYIPEKRTIIERMKAKFTDDILFFNENGHDTIVCFKGFIYK</sequence>
<dbReference type="EMBL" id="JARQZJ010000096">
    <property type="protein sequence ID" value="KAK9885716.1"/>
    <property type="molecule type" value="Genomic_DNA"/>
</dbReference>
<proteinExistence type="predicted"/>
<evidence type="ECO:0000313" key="1">
    <source>
        <dbReference type="EMBL" id="KAK9885716.1"/>
    </source>
</evidence>
<evidence type="ECO:0000313" key="2">
    <source>
        <dbReference type="Proteomes" id="UP001431783"/>
    </source>
</evidence>
<reference evidence="1 2" key="1">
    <citation type="submission" date="2023-03" db="EMBL/GenBank/DDBJ databases">
        <title>Genome insight into feeding habits of ladybird beetles.</title>
        <authorList>
            <person name="Li H.-S."/>
            <person name="Huang Y.-H."/>
            <person name="Pang H."/>
        </authorList>
    </citation>
    <scope>NUCLEOTIDE SEQUENCE [LARGE SCALE GENOMIC DNA]</scope>
    <source>
        <strain evidence="1">SYSU_2023b</strain>
        <tissue evidence="1">Whole body</tissue>
    </source>
</reference>
<name>A0AAW1UQC3_9CUCU</name>
<dbReference type="Proteomes" id="UP001431783">
    <property type="component" value="Unassembled WGS sequence"/>
</dbReference>
<protein>
    <submittedName>
        <fullName evidence="1">Uncharacterized protein</fullName>
    </submittedName>
</protein>